<evidence type="ECO:0000256" key="5">
    <source>
        <dbReference type="ARBA" id="ARBA00022989"/>
    </source>
</evidence>
<comment type="subcellular location">
    <subcellularLocation>
        <location evidence="1">Cell membrane</location>
        <topology evidence="1">Multi-pass membrane protein</topology>
    </subcellularLocation>
</comment>
<keyword evidence="4 8" id="KW-0812">Transmembrane</keyword>
<feature type="transmembrane region" description="Helical" evidence="8">
    <location>
        <begin position="190"/>
        <end position="209"/>
    </location>
</feature>
<evidence type="ECO:0000256" key="2">
    <source>
        <dbReference type="ARBA" id="ARBA00022475"/>
    </source>
</evidence>
<feature type="transmembrane region" description="Helical" evidence="8">
    <location>
        <begin position="108"/>
        <end position="132"/>
    </location>
</feature>
<dbReference type="PANTHER" id="PTHR22926:SF3">
    <property type="entry name" value="UNDECAPRENYL-PHOSPHATE ALPHA-N-ACETYLGLUCOSAMINYL 1-PHOSPHATE TRANSFERASE"/>
    <property type="match status" value="1"/>
</dbReference>
<evidence type="ECO:0000256" key="7">
    <source>
        <dbReference type="PIRSR" id="PIRSR600715-1"/>
    </source>
</evidence>
<feature type="binding site" evidence="7">
    <location>
        <position position="218"/>
    </location>
    <ligand>
        <name>Mg(2+)</name>
        <dbReference type="ChEBI" id="CHEBI:18420"/>
    </ligand>
</feature>
<feature type="transmembrane region" description="Helical" evidence="8">
    <location>
        <begin position="6"/>
        <end position="27"/>
    </location>
</feature>
<organism evidence="9 10">
    <name type="scientific">Pullulanibacillus camelliae</name>
    <dbReference type="NCBI Taxonomy" id="1707096"/>
    <lineage>
        <taxon>Bacteria</taxon>
        <taxon>Bacillati</taxon>
        <taxon>Bacillota</taxon>
        <taxon>Bacilli</taxon>
        <taxon>Bacillales</taxon>
        <taxon>Sporolactobacillaceae</taxon>
        <taxon>Pullulanibacillus</taxon>
    </lineage>
</organism>
<dbReference type="GO" id="GO:0046872">
    <property type="term" value="F:metal ion binding"/>
    <property type="evidence" value="ECO:0007669"/>
    <property type="project" value="UniProtKB-KW"/>
</dbReference>
<dbReference type="CDD" id="cd06853">
    <property type="entry name" value="GT_WecA_like"/>
    <property type="match status" value="1"/>
</dbReference>
<reference evidence="9" key="2">
    <citation type="submission" date="2020-09" db="EMBL/GenBank/DDBJ databases">
        <authorList>
            <person name="Sun Q."/>
            <person name="Zhou Y."/>
        </authorList>
    </citation>
    <scope>NUCLEOTIDE SEQUENCE</scope>
    <source>
        <strain evidence="9">CGMCC 1.15371</strain>
    </source>
</reference>
<gene>
    <name evidence="9" type="ORF">GCM10011391_39940</name>
</gene>
<feature type="binding site" evidence="7">
    <location>
        <position position="158"/>
    </location>
    <ligand>
        <name>Mg(2+)</name>
        <dbReference type="ChEBI" id="CHEBI:18420"/>
    </ligand>
</feature>
<feature type="transmembrane region" description="Helical" evidence="8">
    <location>
        <begin position="319"/>
        <end position="339"/>
    </location>
</feature>
<dbReference type="RefSeq" id="WP_188699079.1">
    <property type="nucleotide sequence ID" value="NZ_BMIR01000041.1"/>
</dbReference>
<dbReference type="AlphaFoldDB" id="A0A8J3E140"/>
<feature type="transmembrane region" description="Helical" evidence="8">
    <location>
        <begin position="294"/>
        <end position="313"/>
    </location>
</feature>
<dbReference type="GO" id="GO:0044038">
    <property type="term" value="P:cell wall macromolecule biosynthetic process"/>
    <property type="evidence" value="ECO:0007669"/>
    <property type="project" value="TreeGrafter"/>
</dbReference>
<dbReference type="Proteomes" id="UP000628775">
    <property type="component" value="Unassembled WGS sequence"/>
</dbReference>
<dbReference type="GO" id="GO:0071555">
    <property type="term" value="P:cell wall organization"/>
    <property type="evidence" value="ECO:0007669"/>
    <property type="project" value="TreeGrafter"/>
</dbReference>
<feature type="transmembrane region" description="Helical" evidence="8">
    <location>
        <begin position="48"/>
        <end position="69"/>
    </location>
</feature>
<feature type="transmembrane region" description="Helical" evidence="8">
    <location>
        <begin position="75"/>
        <end position="96"/>
    </location>
</feature>
<evidence type="ECO:0000256" key="3">
    <source>
        <dbReference type="ARBA" id="ARBA00022679"/>
    </source>
</evidence>
<dbReference type="GO" id="GO:0005886">
    <property type="term" value="C:plasma membrane"/>
    <property type="evidence" value="ECO:0007669"/>
    <property type="project" value="UniProtKB-SubCell"/>
</dbReference>
<evidence type="ECO:0000256" key="1">
    <source>
        <dbReference type="ARBA" id="ARBA00004651"/>
    </source>
</evidence>
<keyword evidence="7" id="KW-0479">Metal-binding</keyword>
<keyword evidence="3 9" id="KW-0808">Transferase</keyword>
<keyword evidence="7" id="KW-0460">Magnesium</keyword>
<dbReference type="PANTHER" id="PTHR22926">
    <property type="entry name" value="PHOSPHO-N-ACETYLMURAMOYL-PENTAPEPTIDE-TRANSFERASE"/>
    <property type="match status" value="1"/>
</dbReference>
<proteinExistence type="predicted"/>
<evidence type="ECO:0000256" key="4">
    <source>
        <dbReference type="ARBA" id="ARBA00022692"/>
    </source>
</evidence>
<dbReference type="GO" id="GO:0009103">
    <property type="term" value="P:lipopolysaccharide biosynthetic process"/>
    <property type="evidence" value="ECO:0007669"/>
    <property type="project" value="TreeGrafter"/>
</dbReference>
<evidence type="ECO:0000256" key="8">
    <source>
        <dbReference type="SAM" id="Phobius"/>
    </source>
</evidence>
<keyword evidence="10" id="KW-1185">Reference proteome</keyword>
<evidence type="ECO:0000313" key="10">
    <source>
        <dbReference type="Proteomes" id="UP000628775"/>
    </source>
</evidence>
<comment type="caution">
    <text evidence="9">The sequence shown here is derived from an EMBL/GenBank/DDBJ whole genome shotgun (WGS) entry which is preliminary data.</text>
</comment>
<name>A0A8J3E140_9BACL</name>
<keyword evidence="6 8" id="KW-0472">Membrane</keyword>
<dbReference type="EMBL" id="BMIR01000041">
    <property type="protein sequence ID" value="GGE57061.1"/>
    <property type="molecule type" value="Genomic_DNA"/>
</dbReference>
<dbReference type="GO" id="GO:0016780">
    <property type="term" value="F:phosphotransferase activity, for other substituted phosphate groups"/>
    <property type="evidence" value="ECO:0007669"/>
    <property type="project" value="InterPro"/>
</dbReference>
<dbReference type="Pfam" id="PF00953">
    <property type="entry name" value="Glycos_transf_4"/>
    <property type="match status" value="1"/>
</dbReference>
<dbReference type="InterPro" id="IPR000715">
    <property type="entry name" value="Glycosyl_transferase_4"/>
</dbReference>
<keyword evidence="5 8" id="KW-1133">Transmembrane helix</keyword>
<feature type="transmembrane region" description="Helical" evidence="8">
    <location>
        <begin position="243"/>
        <end position="264"/>
    </location>
</feature>
<sequence>MSHFLNEYTFAFIIALAVTLITTPIVRKLAFKFNIVDKPNERKVHQKIMPYLGGVSIALGFFAGYLYLIPQIDSLHASSLTAFLVGGIIILATGVIDDKYNLPPKYKLLGQTLAAVLVVVSGFTISFVQLPIIGRIEFGWLSIPITIIWIVGITNAINFLDGLDGLASGVSSIALCSMLIMSILNNQVLAIGFSVILLGGTVGFLFFNIHPAKIFMGDSGSMFIGYTMAIISILGLFKSLTIFSLIVPIVILAVPIFDTSFAIIRRVAKGQKISTPDKLHLHHQLLKMGFSHRTTVFIIYIISLFFGAAAVVFSRSVLWGSLIILALSLVLLRFTIEVVDTLNENRKKPLLNVIKKIVYQTSKEKG</sequence>
<reference evidence="9" key="1">
    <citation type="journal article" date="2014" name="Int. J. Syst. Evol. Microbiol.">
        <title>Complete genome sequence of Corynebacterium casei LMG S-19264T (=DSM 44701T), isolated from a smear-ripened cheese.</title>
        <authorList>
            <consortium name="US DOE Joint Genome Institute (JGI-PGF)"/>
            <person name="Walter F."/>
            <person name="Albersmeier A."/>
            <person name="Kalinowski J."/>
            <person name="Ruckert C."/>
        </authorList>
    </citation>
    <scope>NUCLEOTIDE SEQUENCE</scope>
    <source>
        <strain evidence="9">CGMCC 1.15371</strain>
    </source>
</reference>
<protein>
    <submittedName>
        <fullName evidence="9">Undecaprenyl-phosphate alpha-N-acetylglucosaminyl 1-phosphate transferase</fullName>
    </submittedName>
</protein>
<feature type="transmembrane region" description="Helical" evidence="8">
    <location>
        <begin position="138"/>
        <end position="159"/>
    </location>
</feature>
<accession>A0A8J3E140</accession>
<feature type="transmembrane region" description="Helical" evidence="8">
    <location>
        <begin position="221"/>
        <end position="237"/>
    </location>
</feature>
<evidence type="ECO:0000256" key="6">
    <source>
        <dbReference type="ARBA" id="ARBA00023136"/>
    </source>
</evidence>
<comment type="cofactor">
    <cofactor evidence="7">
        <name>Mg(2+)</name>
        <dbReference type="ChEBI" id="CHEBI:18420"/>
    </cofactor>
</comment>
<evidence type="ECO:0000313" key="9">
    <source>
        <dbReference type="EMBL" id="GGE57061.1"/>
    </source>
</evidence>
<keyword evidence="2" id="KW-1003">Cell membrane</keyword>